<protein>
    <submittedName>
        <fullName evidence="1">Uncharacterized protein</fullName>
    </submittedName>
</protein>
<accession>A0AAV2SFG7</accession>
<proteinExistence type="predicted"/>
<dbReference type="EMBL" id="CAXKWB010070758">
    <property type="protein sequence ID" value="CAL4194529.1"/>
    <property type="molecule type" value="Genomic_DNA"/>
</dbReference>
<sequence length="120" mass="13220">MAYALTNSDNTLVMLVSPQLGGGRILILCLSPLNYVSGTHIHAFIKSPLLEGQRWALKVEKNQKLASCKSQLLFVGGVGTNRIFDLLSLTLSSRELNVIQLIAQGNQPYLDWISQIVPEK</sequence>
<organism evidence="1 2">
    <name type="scientific">Meganyctiphanes norvegica</name>
    <name type="common">Northern krill</name>
    <name type="synonym">Thysanopoda norvegica</name>
    <dbReference type="NCBI Taxonomy" id="48144"/>
    <lineage>
        <taxon>Eukaryota</taxon>
        <taxon>Metazoa</taxon>
        <taxon>Ecdysozoa</taxon>
        <taxon>Arthropoda</taxon>
        <taxon>Crustacea</taxon>
        <taxon>Multicrustacea</taxon>
        <taxon>Malacostraca</taxon>
        <taxon>Eumalacostraca</taxon>
        <taxon>Eucarida</taxon>
        <taxon>Euphausiacea</taxon>
        <taxon>Euphausiidae</taxon>
        <taxon>Meganyctiphanes</taxon>
    </lineage>
</organism>
<name>A0AAV2SFG7_MEGNR</name>
<evidence type="ECO:0000313" key="2">
    <source>
        <dbReference type="Proteomes" id="UP001497623"/>
    </source>
</evidence>
<comment type="caution">
    <text evidence="1">The sequence shown here is derived from an EMBL/GenBank/DDBJ whole genome shotgun (WGS) entry which is preliminary data.</text>
</comment>
<keyword evidence="2" id="KW-1185">Reference proteome</keyword>
<reference evidence="1 2" key="1">
    <citation type="submission" date="2024-05" db="EMBL/GenBank/DDBJ databases">
        <authorList>
            <person name="Wallberg A."/>
        </authorList>
    </citation>
    <scope>NUCLEOTIDE SEQUENCE [LARGE SCALE GENOMIC DNA]</scope>
</reference>
<gene>
    <name evidence="1" type="ORF">MNOR_LOCUS36936</name>
</gene>
<dbReference type="Proteomes" id="UP001497623">
    <property type="component" value="Unassembled WGS sequence"/>
</dbReference>
<evidence type="ECO:0000313" key="1">
    <source>
        <dbReference type="EMBL" id="CAL4194529.1"/>
    </source>
</evidence>
<dbReference type="AlphaFoldDB" id="A0AAV2SFG7"/>
<feature type="non-terminal residue" evidence="1">
    <location>
        <position position="120"/>
    </location>
</feature>